<dbReference type="GO" id="GO:0016855">
    <property type="term" value="F:racemase and epimerase activity, acting on amino acids and derivatives"/>
    <property type="evidence" value="ECO:0007669"/>
    <property type="project" value="UniProtKB-UniRule"/>
</dbReference>
<dbReference type="EMBL" id="AP011117">
    <property type="protein sequence ID" value="BAH47157.1"/>
    <property type="molecule type" value="Genomic_DNA"/>
</dbReference>
<evidence type="ECO:0000313" key="11">
    <source>
        <dbReference type="Proteomes" id="UP000002212"/>
    </source>
</evidence>
<dbReference type="KEGG" id="rop:ROP_pROB02-01440"/>
<evidence type="ECO:0000259" key="9">
    <source>
        <dbReference type="SMART" id="SM00922"/>
    </source>
</evidence>
<dbReference type="SMART" id="SM00922">
    <property type="entry name" value="MR_MLE"/>
    <property type="match status" value="1"/>
</dbReference>
<keyword evidence="10" id="KW-0614">Plasmid</keyword>
<dbReference type="OrthoDB" id="5241672at2"/>
<keyword evidence="4 7" id="KW-0460">Magnesium</keyword>
<comment type="cofactor">
    <cofactor evidence="7 8">
        <name>Mg(2+)</name>
        <dbReference type="ChEBI" id="CHEBI:18420"/>
    </cofactor>
    <text evidence="7 8">Binds 1 Mg(2+) ion per subunit.</text>
</comment>
<dbReference type="SFLD" id="SFLDG00180">
    <property type="entry name" value="muconate_cycloisomerase"/>
    <property type="match status" value="1"/>
</dbReference>
<evidence type="ECO:0000313" key="10">
    <source>
        <dbReference type="EMBL" id="BAH47157.1"/>
    </source>
</evidence>
<evidence type="ECO:0000256" key="6">
    <source>
        <dbReference type="PIRSR" id="PIRSR634603-1"/>
    </source>
</evidence>
<evidence type="ECO:0000256" key="5">
    <source>
        <dbReference type="ARBA" id="ARBA00023235"/>
    </source>
</evidence>
<dbReference type="GO" id="GO:0009063">
    <property type="term" value="P:amino acid catabolic process"/>
    <property type="evidence" value="ECO:0007669"/>
    <property type="project" value="InterPro"/>
</dbReference>
<dbReference type="InterPro" id="IPR036849">
    <property type="entry name" value="Enolase-like_C_sf"/>
</dbReference>
<evidence type="ECO:0000256" key="4">
    <source>
        <dbReference type="ARBA" id="ARBA00022842"/>
    </source>
</evidence>
<keyword evidence="3 7" id="KW-0479">Metal-binding</keyword>
<dbReference type="InterPro" id="IPR029017">
    <property type="entry name" value="Enolase-like_N"/>
</dbReference>
<organism evidence="10 11">
    <name type="scientific">Rhodococcus opacus (strain B4)</name>
    <dbReference type="NCBI Taxonomy" id="632772"/>
    <lineage>
        <taxon>Bacteria</taxon>
        <taxon>Bacillati</taxon>
        <taxon>Actinomycetota</taxon>
        <taxon>Actinomycetes</taxon>
        <taxon>Mycobacteriales</taxon>
        <taxon>Nocardiaceae</taxon>
        <taxon>Rhodococcus</taxon>
    </lineage>
</organism>
<keyword evidence="2" id="KW-0474">Menaquinone biosynthesis</keyword>
<protein>
    <recommendedName>
        <fullName evidence="8">Dipeptide epimerase</fullName>
        <ecNumber evidence="8">5.1.1.-</ecNumber>
    </recommendedName>
</protein>
<dbReference type="SUPFAM" id="SSF54826">
    <property type="entry name" value="Enolase N-terminal domain-like"/>
    <property type="match status" value="1"/>
</dbReference>
<dbReference type="AlphaFoldDB" id="C1BDV4"/>
<dbReference type="HOGENOM" id="CLU_030273_4_3_11"/>
<evidence type="ECO:0000256" key="8">
    <source>
        <dbReference type="RuleBase" id="RU366006"/>
    </source>
</evidence>
<dbReference type="PANTHER" id="PTHR48073:SF2">
    <property type="entry name" value="O-SUCCINYLBENZOATE SYNTHASE"/>
    <property type="match status" value="1"/>
</dbReference>
<dbReference type="NCBIfam" id="NF042940">
    <property type="entry name" value="racemase_DgcA"/>
    <property type="match status" value="1"/>
</dbReference>
<sequence>MKGRVAVRTVDAIPQTFAINGIFRISRGSKTSAQVIAVSIAESGYIGRGECVPYARYGETIESVMDQIRSMTPAIEAGMDLSELQSAMAPGAARNAVDCALWDLRAQKTRQSLASVIELGHELQPVLTAFTISLDAPAAMGKAAAVHEHLPILKLKLGGDGDLERVRAVRAAAPHARLMVDANEAWSIDHLRAFAPEFAAMGVELIEQPLPADADDFLKSFNSPVPLAADESCRTLMSLSKIVGKYEIANIKLDKAGGLTEALSLQAAARASGLGTMVGCMVATSLSMAPGIILAQRADVVHLDGPLLLAEDRTPSLRYSGATLYPPEPEVWGG</sequence>
<dbReference type="InterPro" id="IPR013341">
    <property type="entry name" value="Mandelate_racemase_N_dom"/>
</dbReference>
<feature type="binding site" evidence="7">
    <location>
        <position position="230"/>
    </location>
    <ligand>
        <name>Mg(2+)</name>
        <dbReference type="ChEBI" id="CHEBI:18420"/>
    </ligand>
</feature>
<dbReference type="GO" id="GO:0009234">
    <property type="term" value="P:menaquinone biosynthetic process"/>
    <property type="evidence" value="ECO:0007669"/>
    <property type="project" value="UniProtKB-KW"/>
</dbReference>
<dbReference type="Pfam" id="PF02746">
    <property type="entry name" value="MR_MLE_N"/>
    <property type="match status" value="1"/>
</dbReference>
<dbReference type="PATRIC" id="fig|632772.20.peg.8526"/>
<dbReference type="InterPro" id="IPR018110">
    <property type="entry name" value="Mandel_Rmase/mucon_lact_enz_CS"/>
</dbReference>
<proteinExistence type="inferred from homology"/>
<feature type="active site" description="Proton acceptor; specific for (S)-substrate epimerization" evidence="6">
    <location>
        <position position="252"/>
    </location>
</feature>
<accession>C1BDV4</accession>
<geneLocation type="plasmid" evidence="10 11">
    <name>pROB02</name>
</geneLocation>
<dbReference type="Gene3D" id="3.20.20.120">
    <property type="entry name" value="Enolase-like C-terminal domain"/>
    <property type="match status" value="1"/>
</dbReference>
<feature type="binding site" evidence="7">
    <location>
        <position position="181"/>
    </location>
    <ligand>
        <name>Mg(2+)</name>
        <dbReference type="ChEBI" id="CHEBI:18420"/>
    </ligand>
</feature>
<feature type="domain" description="Mandelate racemase/muconate lactonizing enzyme C-terminal" evidence="9">
    <location>
        <begin position="137"/>
        <end position="228"/>
    </location>
</feature>
<name>C1BDV4_RHOOB</name>
<dbReference type="InterPro" id="IPR034603">
    <property type="entry name" value="Dipeptide_epimerase"/>
</dbReference>
<evidence type="ECO:0000256" key="1">
    <source>
        <dbReference type="ARBA" id="ARBA00008031"/>
    </source>
</evidence>
<dbReference type="Gene3D" id="3.30.390.10">
    <property type="entry name" value="Enolase-like, N-terminal domain"/>
    <property type="match status" value="1"/>
</dbReference>
<dbReference type="SUPFAM" id="SSF51604">
    <property type="entry name" value="Enolase C-terminal domain-like"/>
    <property type="match status" value="1"/>
</dbReference>
<dbReference type="CDD" id="cd03319">
    <property type="entry name" value="L-Ala-DL-Glu_epimerase"/>
    <property type="match status" value="1"/>
</dbReference>
<dbReference type="InterPro" id="IPR029065">
    <property type="entry name" value="Enolase_C-like"/>
</dbReference>
<dbReference type="InterPro" id="IPR013342">
    <property type="entry name" value="Mandelate_racemase_C"/>
</dbReference>
<evidence type="ECO:0000256" key="7">
    <source>
        <dbReference type="PIRSR" id="PIRSR634603-3"/>
    </source>
</evidence>
<keyword evidence="5 8" id="KW-0413">Isomerase</keyword>
<dbReference type="Pfam" id="PF13378">
    <property type="entry name" value="MR_MLE_C"/>
    <property type="match status" value="1"/>
</dbReference>
<reference evidence="10 11" key="1">
    <citation type="journal article" date="2005" name="J. Biosci. Bioeng.">
        <title>Isolation and characterization of benzene-tolerant Rhodococcus opacus strains.</title>
        <authorList>
            <person name="Na K.S."/>
            <person name="Kuroda A."/>
            <person name="Takiguchi N."/>
            <person name="Ikeda T."/>
            <person name="Ohtake H."/>
            <person name="Kato J."/>
        </authorList>
    </citation>
    <scope>NUCLEOTIDE SEQUENCE [LARGE SCALE GENOMIC DNA]</scope>
    <source>
        <strain evidence="10 11">B4</strain>
        <plasmid evidence="10">pROB02</plasmid>
    </source>
</reference>
<feature type="active site" description="Proton acceptor; specific for (R)-substrate epimerization" evidence="6">
    <location>
        <position position="156"/>
    </location>
</feature>
<dbReference type="SFLD" id="SFLDS00001">
    <property type="entry name" value="Enolase"/>
    <property type="match status" value="1"/>
</dbReference>
<dbReference type="PROSITE" id="PS00909">
    <property type="entry name" value="MR_MLE_2"/>
    <property type="match status" value="1"/>
</dbReference>
<reference evidence="10 11" key="2">
    <citation type="submission" date="2009-03" db="EMBL/GenBank/DDBJ databases">
        <title>Comparison of the complete genome sequences of Rhodococcus erythropolis PR4 and Rhodococcus opacus B4.</title>
        <authorList>
            <person name="Takarada H."/>
            <person name="Sekine M."/>
            <person name="Hosoyama A."/>
            <person name="Yamada R."/>
            <person name="Fujisawa T."/>
            <person name="Omata S."/>
            <person name="Shimizu A."/>
            <person name="Tsukatani N."/>
            <person name="Tanikawa S."/>
            <person name="Fujita N."/>
            <person name="Harayama S."/>
        </authorList>
    </citation>
    <scope>NUCLEOTIDE SEQUENCE [LARGE SCALE GENOMIC DNA]</scope>
    <source>
        <strain evidence="10 11">B4</strain>
        <plasmid evidence="10 11">pROB02</plasmid>
    </source>
</reference>
<gene>
    <name evidence="10" type="ordered locus">ROP_pROB02-01440</name>
</gene>
<dbReference type="GO" id="GO:0046872">
    <property type="term" value="F:metal ion binding"/>
    <property type="evidence" value="ECO:0007669"/>
    <property type="project" value="UniProtKB-KW"/>
</dbReference>
<dbReference type="PANTHER" id="PTHR48073">
    <property type="entry name" value="O-SUCCINYLBENZOATE SYNTHASE-RELATED"/>
    <property type="match status" value="1"/>
</dbReference>
<dbReference type="SFLD" id="SFLDF00010">
    <property type="entry name" value="dipeptide_epimerase"/>
    <property type="match status" value="1"/>
</dbReference>
<dbReference type="RefSeq" id="WP_012687196.1">
    <property type="nucleotide sequence ID" value="NC_012521.1"/>
</dbReference>
<dbReference type="Proteomes" id="UP000002212">
    <property type="component" value="Plasmid pROB02"/>
</dbReference>
<comment type="similarity">
    <text evidence="1 8">Belongs to the mandelate racemase/muconate lactonizing enzyme family.</text>
</comment>
<evidence type="ECO:0000256" key="2">
    <source>
        <dbReference type="ARBA" id="ARBA00022428"/>
    </source>
</evidence>
<evidence type="ECO:0000256" key="3">
    <source>
        <dbReference type="ARBA" id="ARBA00022723"/>
    </source>
</evidence>
<feature type="binding site" evidence="7">
    <location>
        <position position="207"/>
    </location>
    <ligand>
        <name>Mg(2+)</name>
        <dbReference type="ChEBI" id="CHEBI:18420"/>
    </ligand>
</feature>
<dbReference type="EC" id="5.1.1.-" evidence="8"/>